<proteinExistence type="predicted"/>
<evidence type="ECO:0000313" key="2">
    <source>
        <dbReference type="EMBL" id="TQV87761.1"/>
    </source>
</evidence>
<sequence>MSEEFISMAYPFAINQGQGQLAQERDYDAHVKQLILQVLFTAPGERINRPEFGCGVKRLVFSPGGEVAATLAQTTIFQALDRWLNNVIKVKEVTVQAVEASLEIRIGYMVIARGTNQYLNLTVAG</sequence>
<comment type="caution">
    <text evidence="2">The sequence shown here is derived from an EMBL/GenBank/DDBJ whole genome shotgun (WGS) entry which is preliminary data.</text>
</comment>
<dbReference type="EMBL" id="VIKS01000006">
    <property type="protein sequence ID" value="TQV87761.1"/>
    <property type="molecule type" value="Genomic_DNA"/>
</dbReference>
<keyword evidence="3" id="KW-1185">Reference proteome</keyword>
<dbReference type="InterPro" id="IPR007048">
    <property type="entry name" value="IraD/Gp25-like"/>
</dbReference>
<organism evidence="2 3">
    <name type="scientific">Aliikangiella coralliicola</name>
    <dbReference type="NCBI Taxonomy" id="2592383"/>
    <lineage>
        <taxon>Bacteria</taxon>
        <taxon>Pseudomonadati</taxon>
        <taxon>Pseudomonadota</taxon>
        <taxon>Gammaproteobacteria</taxon>
        <taxon>Oceanospirillales</taxon>
        <taxon>Pleioneaceae</taxon>
        <taxon>Aliikangiella</taxon>
    </lineage>
</organism>
<dbReference type="Gene3D" id="3.10.450.40">
    <property type="match status" value="1"/>
</dbReference>
<dbReference type="Proteomes" id="UP000315439">
    <property type="component" value="Unassembled WGS sequence"/>
</dbReference>
<dbReference type="RefSeq" id="WP_142893422.1">
    <property type="nucleotide sequence ID" value="NZ_ML660163.1"/>
</dbReference>
<evidence type="ECO:0000313" key="3">
    <source>
        <dbReference type="Proteomes" id="UP000315439"/>
    </source>
</evidence>
<dbReference type="OrthoDB" id="9802846at2"/>
<gene>
    <name evidence="2" type="ORF">FLL46_10265</name>
</gene>
<dbReference type="AlphaFoldDB" id="A0A545UE70"/>
<evidence type="ECO:0000259" key="1">
    <source>
        <dbReference type="Pfam" id="PF04965"/>
    </source>
</evidence>
<feature type="domain" description="IraD/Gp25-like" evidence="1">
    <location>
        <begin position="26"/>
        <end position="113"/>
    </location>
</feature>
<accession>A0A545UE70</accession>
<dbReference type="SUPFAM" id="SSF160719">
    <property type="entry name" value="gpW/gp25-like"/>
    <property type="match status" value="1"/>
</dbReference>
<protein>
    <submittedName>
        <fullName evidence="2">GPW/gp25 family protein</fullName>
    </submittedName>
</protein>
<name>A0A545UE70_9GAMM</name>
<reference evidence="2 3" key="1">
    <citation type="submission" date="2019-07" db="EMBL/GenBank/DDBJ databases">
        <title>Draft genome for Aliikangiella sp. M105.</title>
        <authorList>
            <person name="Wang G."/>
        </authorList>
    </citation>
    <scope>NUCLEOTIDE SEQUENCE [LARGE SCALE GENOMIC DNA]</scope>
    <source>
        <strain evidence="2 3">M105</strain>
    </source>
</reference>
<dbReference type="Pfam" id="PF04965">
    <property type="entry name" value="GPW_gp25"/>
    <property type="match status" value="1"/>
</dbReference>